<evidence type="ECO:0000256" key="4">
    <source>
        <dbReference type="SAM" id="MobiDB-lite"/>
    </source>
</evidence>
<dbReference type="PROSITE" id="PS50088">
    <property type="entry name" value="ANK_REPEAT"/>
    <property type="match status" value="2"/>
</dbReference>
<dbReference type="PROSITE" id="PS50297">
    <property type="entry name" value="ANK_REP_REGION"/>
    <property type="match status" value="2"/>
</dbReference>
<keyword evidence="1" id="KW-0677">Repeat</keyword>
<dbReference type="Pfam" id="PF12796">
    <property type="entry name" value="Ank_2"/>
    <property type="match status" value="1"/>
</dbReference>
<feature type="compositionally biased region" description="Basic and acidic residues" evidence="4">
    <location>
        <begin position="143"/>
        <end position="164"/>
    </location>
</feature>
<evidence type="ECO:0000256" key="1">
    <source>
        <dbReference type="ARBA" id="ARBA00022737"/>
    </source>
</evidence>
<evidence type="ECO:0000256" key="3">
    <source>
        <dbReference type="PROSITE-ProRule" id="PRU00023"/>
    </source>
</evidence>
<evidence type="ECO:0000256" key="2">
    <source>
        <dbReference type="ARBA" id="ARBA00023043"/>
    </source>
</evidence>
<accession>A0A433DKL2</accession>
<feature type="repeat" description="ANK" evidence="3">
    <location>
        <begin position="87"/>
        <end position="119"/>
    </location>
</feature>
<dbReference type="GO" id="GO:0004842">
    <property type="term" value="F:ubiquitin-protein transferase activity"/>
    <property type="evidence" value="ECO:0007669"/>
    <property type="project" value="TreeGrafter"/>
</dbReference>
<comment type="caution">
    <text evidence="5">The sequence shown here is derived from an EMBL/GenBank/DDBJ whole genome shotgun (WGS) entry which is preliminary data.</text>
</comment>
<sequence length="196" mass="21399">MPSPTLSHPTEDTIDDIIQSARHGDLDDLRSSSHPPHFLAAKDEFGNTALHMASANGHLETVEYLLATLATLSDVPTAEHINTRNEQGNTPLHWAALNGHLEVVEALVKRGADCKVRRVHSGSLGSQRGFMFRLSWFSTGTPDQERRGSDPHLRGAAGRPREDCTMAEEEDEEAMEEGEEVAGPSKGTEEEVIIQG</sequence>
<dbReference type="GO" id="GO:0085020">
    <property type="term" value="P:protein K6-linked ubiquitination"/>
    <property type="evidence" value="ECO:0007669"/>
    <property type="project" value="TreeGrafter"/>
</dbReference>
<dbReference type="PRINTS" id="PR01415">
    <property type="entry name" value="ANKYRIN"/>
</dbReference>
<evidence type="ECO:0000313" key="5">
    <source>
        <dbReference type="EMBL" id="RUP51408.1"/>
    </source>
</evidence>
<dbReference type="SUPFAM" id="SSF48403">
    <property type="entry name" value="Ankyrin repeat"/>
    <property type="match status" value="1"/>
</dbReference>
<feature type="repeat" description="ANK" evidence="3">
    <location>
        <begin position="45"/>
        <end position="77"/>
    </location>
</feature>
<organism evidence="5 6">
    <name type="scientific">Jimgerdemannia flammicorona</name>
    <dbReference type="NCBI Taxonomy" id="994334"/>
    <lineage>
        <taxon>Eukaryota</taxon>
        <taxon>Fungi</taxon>
        <taxon>Fungi incertae sedis</taxon>
        <taxon>Mucoromycota</taxon>
        <taxon>Mucoromycotina</taxon>
        <taxon>Endogonomycetes</taxon>
        <taxon>Endogonales</taxon>
        <taxon>Endogonaceae</taxon>
        <taxon>Jimgerdemannia</taxon>
    </lineage>
</organism>
<dbReference type="SMART" id="SM00248">
    <property type="entry name" value="ANK"/>
    <property type="match status" value="2"/>
</dbReference>
<dbReference type="EMBL" id="RBNI01000749">
    <property type="protein sequence ID" value="RUP51408.1"/>
    <property type="molecule type" value="Genomic_DNA"/>
</dbReference>
<dbReference type="InterPro" id="IPR002110">
    <property type="entry name" value="Ankyrin_rpt"/>
</dbReference>
<dbReference type="AlphaFoldDB" id="A0A433DKL2"/>
<reference evidence="5 6" key="1">
    <citation type="journal article" date="2018" name="New Phytol.">
        <title>Phylogenomics of Endogonaceae and evolution of mycorrhizas within Mucoromycota.</title>
        <authorList>
            <person name="Chang Y."/>
            <person name="Desiro A."/>
            <person name="Na H."/>
            <person name="Sandor L."/>
            <person name="Lipzen A."/>
            <person name="Clum A."/>
            <person name="Barry K."/>
            <person name="Grigoriev I.V."/>
            <person name="Martin F.M."/>
            <person name="Stajich J.E."/>
            <person name="Smith M.E."/>
            <person name="Bonito G."/>
            <person name="Spatafora J.W."/>
        </authorList>
    </citation>
    <scope>NUCLEOTIDE SEQUENCE [LARGE SCALE GENOMIC DNA]</scope>
    <source>
        <strain evidence="5 6">GMNB39</strain>
    </source>
</reference>
<dbReference type="Gene3D" id="1.25.40.20">
    <property type="entry name" value="Ankyrin repeat-containing domain"/>
    <property type="match status" value="1"/>
</dbReference>
<proteinExistence type="predicted"/>
<feature type="compositionally biased region" description="Acidic residues" evidence="4">
    <location>
        <begin position="165"/>
        <end position="180"/>
    </location>
</feature>
<dbReference type="OrthoDB" id="10057496at2759"/>
<dbReference type="PANTHER" id="PTHR24171:SF8">
    <property type="entry name" value="BRCA1-ASSOCIATED RING DOMAIN PROTEIN 1"/>
    <property type="match status" value="1"/>
</dbReference>
<gene>
    <name evidence="5" type="ORF">BC936DRAFT_148336</name>
</gene>
<dbReference type="PANTHER" id="PTHR24171">
    <property type="entry name" value="ANKYRIN REPEAT DOMAIN-CONTAINING PROTEIN 39-RELATED"/>
    <property type="match status" value="1"/>
</dbReference>
<keyword evidence="6" id="KW-1185">Reference proteome</keyword>
<name>A0A433DKL2_9FUNG</name>
<dbReference type="Proteomes" id="UP000268093">
    <property type="component" value="Unassembled WGS sequence"/>
</dbReference>
<protein>
    <submittedName>
        <fullName evidence="5">Ankyrin repeat-containing domain protein</fullName>
    </submittedName>
</protein>
<evidence type="ECO:0000313" key="6">
    <source>
        <dbReference type="Proteomes" id="UP000268093"/>
    </source>
</evidence>
<dbReference type="InterPro" id="IPR036770">
    <property type="entry name" value="Ankyrin_rpt-contain_sf"/>
</dbReference>
<feature type="region of interest" description="Disordered" evidence="4">
    <location>
        <begin position="140"/>
        <end position="196"/>
    </location>
</feature>
<keyword evidence="2 3" id="KW-0040">ANK repeat</keyword>